<evidence type="ECO:0000313" key="6">
    <source>
        <dbReference type="Proteomes" id="UP001497480"/>
    </source>
</evidence>
<dbReference type="GO" id="GO:0006869">
    <property type="term" value="P:lipid transport"/>
    <property type="evidence" value="ECO:0007669"/>
    <property type="project" value="InterPro"/>
</dbReference>
<dbReference type="Pfam" id="PF00234">
    <property type="entry name" value="Tryp_alpha_amyl"/>
    <property type="match status" value="1"/>
</dbReference>
<name>A0AAV1XXI7_LUPLU</name>
<dbReference type="PRINTS" id="PR00382">
    <property type="entry name" value="LIPIDTRNSFER"/>
</dbReference>
<keyword evidence="6" id="KW-1185">Reference proteome</keyword>
<organism evidence="5 6">
    <name type="scientific">Lupinus luteus</name>
    <name type="common">European yellow lupine</name>
    <dbReference type="NCBI Taxonomy" id="3873"/>
    <lineage>
        <taxon>Eukaryota</taxon>
        <taxon>Viridiplantae</taxon>
        <taxon>Streptophyta</taxon>
        <taxon>Embryophyta</taxon>
        <taxon>Tracheophyta</taxon>
        <taxon>Spermatophyta</taxon>
        <taxon>Magnoliopsida</taxon>
        <taxon>eudicotyledons</taxon>
        <taxon>Gunneridae</taxon>
        <taxon>Pentapetalae</taxon>
        <taxon>rosids</taxon>
        <taxon>fabids</taxon>
        <taxon>Fabales</taxon>
        <taxon>Fabaceae</taxon>
        <taxon>Papilionoideae</taxon>
        <taxon>50 kb inversion clade</taxon>
        <taxon>genistoids sensu lato</taxon>
        <taxon>core genistoids</taxon>
        <taxon>Genisteae</taxon>
        <taxon>Lupinus</taxon>
    </lineage>
</organism>
<dbReference type="PANTHER" id="PTHR33076">
    <property type="entry name" value="NON-SPECIFIC LIPID-TRANSFER PROTEIN 2-RELATED"/>
    <property type="match status" value="1"/>
</dbReference>
<accession>A0AAV1XXI7</accession>
<protein>
    <recommendedName>
        <fullName evidence="3">Non-specific lipid-transfer protein</fullName>
    </recommendedName>
</protein>
<comment type="function">
    <text evidence="3">Plant non-specific lipid-transfer proteins transfer phospholipids as well as galactolipids across membranes. May play a role in wax or cutin deposition in the cell walls of expanding epidermal cells and certain secretory tissues.</text>
</comment>
<evidence type="ECO:0000313" key="5">
    <source>
        <dbReference type="EMBL" id="CAL0326336.1"/>
    </source>
</evidence>
<comment type="similarity">
    <text evidence="1 3">Belongs to the plant LTP family.</text>
</comment>
<dbReference type="Proteomes" id="UP001497480">
    <property type="component" value="Unassembled WGS sequence"/>
</dbReference>
<dbReference type="AlphaFoldDB" id="A0AAV1XXI7"/>
<evidence type="ECO:0000256" key="2">
    <source>
        <dbReference type="ARBA" id="ARBA00023157"/>
    </source>
</evidence>
<dbReference type="InterPro" id="IPR000528">
    <property type="entry name" value="Plant_nsLTP"/>
</dbReference>
<dbReference type="GO" id="GO:0008289">
    <property type="term" value="F:lipid binding"/>
    <property type="evidence" value="ECO:0007669"/>
    <property type="project" value="UniProtKB-KW"/>
</dbReference>
<proteinExistence type="inferred from homology"/>
<keyword evidence="2" id="KW-1015">Disulfide bond</keyword>
<evidence type="ECO:0000256" key="3">
    <source>
        <dbReference type="RuleBase" id="RU000628"/>
    </source>
</evidence>
<dbReference type="InterPro" id="IPR016140">
    <property type="entry name" value="Bifunc_inhib/LTP/seed_store"/>
</dbReference>
<dbReference type="Gene3D" id="1.10.110.10">
    <property type="entry name" value="Plant lipid-transfer and hydrophobic proteins"/>
    <property type="match status" value="1"/>
</dbReference>
<dbReference type="SUPFAM" id="SSF47699">
    <property type="entry name" value="Bifunctional inhibitor/lipid-transfer protein/seed storage 2S albumin"/>
    <property type="match status" value="1"/>
</dbReference>
<sequence>MSQCGCSHCYTQTLTSSFSLSRFIFFFFTTNLIPSSNETLNFPFCFSYSSSTQFPSHFVSSSVTFFSISLQIPTLMADGNGNIINNLPDDLFYSKSSYSHSNMKEQWLFRMLYFLRKLKSVNKSNSEVLAMNEGYDDDLADIECAEIIEYLQTCVPYLKHGGASDIPPSTCCDGVKAVVNKLKSVDDKRDACNCIKAIVQITKLKLESARNIPIKCGIKIPFQISPDFDCSL</sequence>
<dbReference type="SMART" id="SM00499">
    <property type="entry name" value="AAI"/>
    <property type="match status" value="1"/>
</dbReference>
<keyword evidence="3" id="KW-0446">Lipid-binding</keyword>
<dbReference type="CDD" id="cd01960">
    <property type="entry name" value="nsLTP1"/>
    <property type="match status" value="1"/>
</dbReference>
<comment type="caution">
    <text evidence="5">The sequence shown here is derived from an EMBL/GenBank/DDBJ whole genome shotgun (WGS) entry which is preliminary data.</text>
</comment>
<reference evidence="5 6" key="1">
    <citation type="submission" date="2024-03" db="EMBL/GenBank/DDBJ databases">
        <authorList>
            <person name="Martinez-Hernandez J."/>
        </authorList>
    </citation>
    <scope>NUCLEOTIDE SEQUENCE [LARGE SCALE GENOMIC DNA]</scope>
</reference>
<evidence type="ECO:0000259" key="4">
    <source>
        <dbReference type="SMART" id="SM00499"/>
    </source>
</evidence>
<gene>
    <name evidence="5" type="ORF">LLUT_LOCUS27396</name>
</gene>
<feature type="domain" description="Bifunctional inhibitor/plant lipid transfer protein/seed storage helical" evidence="4">
    <location>
        <begin position="144"/>
        <end position="230"/>
    </location>
</feature>
<evidence type="ECO:0000256" key="1">
    <source>
        <dbReference type="ARBA" id="ARBA00009748"/>
    </source>
</evidence>
<keyword evidence="3" id="KW-0813">Transport</keyword>
<dbReference type="EMBL" id="CAXHTB010000019">
    <property type="protein sequence ID" value="CAL0326336.1"/>
    <property type="molecule type" value="Genomic_DNA"/>
</dbReference>
<dbReference type="InterPro" id="IPR036312">
    <property type="entry name" value="Bifun_inhib/LTP/seed_sf"/>
</dbReference>